<evidence type="ECO:0000259" key="6">
    <source>
        <dbReference type="PROSITE" id="PS50043"/>
    </source>
</evidence>
<dbReference type="PANTHER" id="PTHR43214">
    <property type="entry name" value="TWO-COMPONENT RESPONSE REGULATOR"/>
    <property type="match status" value="1"/>
</dbReference>
<evidence type="ECO:0000256" key="5">
    <source>
        <dbReference type="PROSITE-ProRule" id="PRU00169"/>
    </source>
</evidence>
<dbReference type="GO" id="GO:0003677">
    <property type="term" value="F:DNA binding"/>
    <property type="evidence" value="ECO:0007669"/>
    <property type="project" value="UniProtKB-KW"/>
</dbReference>
<keyword evidence="1 5" id="KW-0597">Phosphoprotein</keyword>
<keyword evidence="2" id="KW-0805">Transcription regulation</keyword>
<dbReference type="EMBL" id="JACHWR010000001">
    <property type="protein sequence ID" value="MBB3041070.1"/>
    <property type="molecule type" value="Genomic_DNA"/>
</dbReference>
<organism evidence="8 9">
    <name type="scientific">Nocardioides soli</name>
    <dbReference type="NCBI Taxonomy" id="1036020"/>
    <lineage>
        <taxon>Bacteria</taxon>
        <taxon>Bacillati</taxon>
        <taxon>Actinomycetota</taxon>
        <taxon>Actinomycetes</taxon>
        <taxon>Propionibacteriales</taxon>
        <taxon>Nocardioidaceae</taxon>
        <taxon>Nocardioides</taxon>
    </lineage>
</organism>
<name>A0A7W4VSY0_9ACTN</name>
<comment type="caution">
    <text evidence="8">The sequence shown here is derived from an EMBL/GenBank/DDBJ whole genome shotgun (WGS) entry which is preliminary data.</text>
</comment>
<gene>
    <name evidence="8" type="ORF">FHU40_000871</name>
</gene>
<evidence type="ECO:0000313" key="8">
    <source>
        <dbReference type="EMBL" id="MBB3041070.1"/>
    </source>
</evidence>
<dbReference type="SMART" id="SM00448">
    <property type="entry name" value="REC"/>
    <property type="match status" value="1"/>
</dbReference>
<dbReference type="InterPro" id="IPR039420">
    <property type="entry name" value="WalR-like"/>
</dbReference>
<evidence type="ECO:0000256" key="2">
    <source>
        <dbReference type="ARBA" id="ARBA00023015"/>
    </source>
</evidence>
<reference evidence="8 9" key="1">
    <citation type="submission" date="2020-08" db="EMBL/GenBank/DDBJ databases">
        <title>Sequencing the genomes of 1000 actinobacteria strains.</title>
        <authorList>
            <person name="Klenk H.-P."/>
        </authorList>
    </citation>
    <scope>NUCLEOTIDE SEQUENCE [LARGE SCALE GENOMIC DNA]</scope>
    <source>
        <strain evidence="8 9">DSM 105498</strain>
    </source>
</reference>
<dbReference type="SUPFAM" id="SSF52172">
    <property type="entry name" value="CheY-like"/>
    <property type="match status" value="1"/>
</dbReference>
<dbReference type="InterPro" id="IPR001789">
    <property type="entry name" value="Sig_transdc_resp-reg_receiver"/>
</dbReference>
<dbReference type="PROSITE" id="PS50110">
    <property type="entry name" value="RESPONSE_REGULATORY"/>
    <property type="match status" value="1"/>
</dbReference>
<dbReference type="InterPro" id="IPR000792">
    <property type="entry name" value="Tscrpt_reg_LuxR_C"/>
</dbReference>
<keyword evidence="9" id="KW-1185">Reference proteome</keyword>
<evidence type="ECO:0000256" key="4">
    <source>
        <dbReference type="ARBA" id="ARBA00023163"/>
    </source>
</evidence>
<dbReference type="GO" id="GO:0006355">
    <property type="term" value="P:regulation of DNA-templated transcription"/>
    <property type="evidence" value="ECO:0007669"/>
    <property type="project" value="InterPro"/>
</dbReference>
<feature type="domain" description="HTH luxR-type" evidence="6">
    <location>
        <begin position="163"/>
        <end position="228"/>
    </location>
</feature>
<dbReference type="Pfam" id="PF00196">
    <property type="entry name" value="GerE"/>
    <property type="match status" value="1"/>
</dbReference>
<feature type="modified residue" description="4-aspartylphosphate" evidence="5">
    <location>
        <position position="62"/>
    </location>
</feature>
<dbReference type="SUPFAM" id="SSF46894">
    <property type="entry name" value="C-terminal effector domain of the bipartite response regulators"/>
    <property type="match status" value="1"/>
</dbReference>
<dbReference type="AlphaFoldDB" id="A0A7W4VSY0"/>
<dbReference type="Proteomes" id="UP000589626">
    <property type="component" value="Unassembled WGS sequence"/>
</dbReference>
<dbReference type="Pfam" id="PF00072">
    <property type="entry name" value="Response_reg"/>
    <property type="match status" value="1"/>
</dbReference>
<dbReference type="RefSeq" id="WP_286674348.1">
    <property type="nucleotide sequence ID" value="NZ_JACHWR010000001.1"/>
</dbReference>
<dbReference type="InterPro" id="IPR016032">
    <property type="entry name" value="Sig_transdc_resp-reg_C-effctor"/>
</dbReference>
<sequence>MSSPATKATTRVLVVDDDPLVRSALGLMLGGQADLEVVGEAADGHEGVSLARNLRPDVVLMDIRMPRLDGLAATRELHTRPDPPRVIVLTTFDADEYVVEALAAGADGFLLKDTPPPEIVAAIRKVVDDEPMLSPSVTRTLIRRLRDEPEETANAAATRAAEAEARLALLTDRERDVALAVGKGLSNAEIARSLHLSVPTVKAHVSRLFDKLQVTNRVQIAICVHDAGLS</sequence>
<dbReference type="SMART" id="SM00421">
    <property type="entry name" value="HTH_LUXR"/>
    <property type="match status" value="1"/>
</dbReference>
<dbReference type="PROSITE" id="PS00622">
    <property type="entry name" value="HTH_LUXR_1"/>
    <property type="match status" value="1"/>
</dbReference>
<evidence type="ECO:0000259" key="7">
    <source>
        <dbReference type="PROSITE" id="PS50110"/>
    </source>
</evidence>
<accession>A0A7W4VSY0</accession>
<proteinExistence type="predicted"/>
<dbReference type="CDD" id="cd17535">
    <property type="entry name" value="REC_NarL-like"/>
    <property type="match status" value="1"/>
</dbReference>
<dbReference type="CDD" id="cd06170">
    <property type="entry name" value="LuxR_C_like"/>
    <property type="match status" value="1"/>
</dbReference>
<dbReference type="PRINTS" id="PR00038">
    <property type="entry name" value="HTHLUXR"/>
</dbReference>
<feature type="domain" description="Response regulatory" evidence="7">
    <location>
        <begin position="11"/>
        <end position="127"/>
    </location>
</feature>
<dbReference type="Gene3D" id="3.40.50.2300">
    <property type="match status" value="1"/>
</dbReference>
<evidence type="ECO:0000256" key="1">
    <source>
        <dbReference type="ARBA" id="ARBA00022553"/>
    </source>
</evidence>
<keyword evidence="4" id="KW-0804">Transcription</keyword>
<evidence type="ECO:0000256" key="3">
    <source>
        <dbReference type="ARBA" id="ARBA00023125"/>
    </source>
</evidence>
<dbReference type="PROSITE" id="PS50043">
    <property type="entry name" value="HTH_LUXR_2"/>
    <property type="match status" value="1"/>
</dbReference>
<keyword evidence="3 8" id="KW-0238">DNA-binding</keyword>
<protein>
    <submittedName>
        <fullName evidence="8">DNA-binding NarL/FixJ family response regulator</fullName>
    </submittedName>
</protein>
<dbReference type="GO" id="GO:0000160">
    <property type="term" value="P:phosphorelay signal transduction system"/>
    <property type="evidence" value="ECO:0007669"/>
    <property type="project" value="InterPro"/>
</dbReference>
<evidence type="ECO:0000313" key="9">
    <source>
        <dbReference type="Proteomes" id="UP000589626"/>
    </source>
</evidence>
<dbReference type="InterPro" id="IPR058245">
    <property type="entry name" value="NreC/VraR/RcsB-like_REC"/>
</dbReference>
<dbReference type="PANTHER" id="PTHR43214:SF24">
    <property type="entry name" value="TRANSCRIPTIONAL REGULATORY PROTEIN NARL-RELATED"/>
    <property type="match status" value="1"/>
</dbReference>
<dbReference type="InterPro" id="IPR011006">
    <property type="entry name" value="CheY-like_superfamily"/>
</dbReference>